<dbReference type="PANTHER" id="PTHR42693:SF53">
    <property type="entry name" value="ENDO-4-O-SULFATASE"/>
    <property type="match status" value="1"/>
</dbReference>
<dbReference type="InterPro" id="IPR050738">
    <property type="entry name" value="Sulfatase"/>
</dbReference>
<organism evidence="7 8">
    <name type="scientific">Leeuwenhoekiella parthenopeia</name>
    <dbReference type="NCBI Taxonomy" id="2890320"/>
    <lineage>
        <taxon>Bacteria</taxon>
        <taxon>Pseudomonadati</taxon>
        <taxon>Bacteroidota</taxon>
        <taxon>Flavobacteriia</taxon>
        <taxon>Flavobacteriales</taxon>
        <taxon>Flavobacteriaceae</taxon>
        <taxon>Leeuwenhoekiella</taxon>
    </lineage>
</organism>
<dbReference type="InterPro" id="IPR017850">
    <property type="entry name" value="Alkaline_phosphatase_core_sf"/>
</dbReference>
<dbReference type="Pfam" id="PF00884">
    <property type="entry name" value="Sulfatase"/>
    <property type="match status" value="1"/>
</dbReference>
<gene>
    <name evidence="7" type="ORF">LLW17_00660</name>
</gene>
<accession>A0ABS8GNX3</accession>
<evidence type="ECO:0000256" key="4">
    <source>
        <dbReference type="ARBA" id="ARBA00022837"/>
    </source>
</evidence>
<comment type="caution">
    <text evidence="7">The sequence shown here is derived from an EMBL/GenBank/DDBJ whole genome shotgun (WGS) entry which is preliminary data.</text>
</comment>
<dbReference type="EMBL" id="JAJGMW010000001">
    <property type="protein sequence ID" value="MCC4211213.1"/>
    <property type="molecule type" value="Genomic_DNA"/>
</dbReference>
<dbReference type="PROSITE" id="PS00523">
    <property type="entry name" value="SULFATASE_1"/>
    <property type="match status" value="1"/>
</dbReference>
<evidence type="ECO:0000256" key="3">
    <source>
        <dbReference type="ARBA" id="ARBA00022801"/>
    </source>
</evidence>
<feature type="signal peptide" evidence="5">
    <location>
        <begin position="1"/>
        <end position="24"/>
    </location>
</feature>
<dbReference type="InterPro" id="IPR000917">
    <property type="entry name" value="Sulfatase_N"/>
</dbReference>
<evidence type="ECO:0000313" key="7">
    <source>
        <dbReference type="EMBL" id="MCC4211213.1"/>
    </source>
</evidence>
<name>A0ABS8GNX3_9FLAO</name>
<dbReference type="Proteomes" id="UP001197770">
    <property type="component" value="Unassembled WGS sequence"/>
</dbReference>
<dbReference type="SUPFAM" id="SSF53649">
    <property type="entry name" value="Alkaline phosphatase-like"/>
    <property type="match status" value="1"/>
</dbReference>
<evidence type="ECO:0000256" key="1">
    <source>
        <dbReference type="ARBA" id="ARBA00008779"/>
    </source>
</evidence>
<evidence type="ECO:0000256" key="5">
    <source>
        <dbReference type="SAM" id="SignalP"/>
    </source>
</evidence>
<keyword evidence="8" id="KW-1185">Reference proteome</keyword>
<keyword evidence="4" id="KW-0106">Calcium</keyword>
<dbReference type="RefSeq" id="WP_228228337.1">
    <property type="nucleotide sequence ID" value="NZ_JAJGMW010000001.1"/>
</dbReference>
<dbReference type="PANTHER" id="PTHR42693">
    <property type="entry name" value="ARYLSULFATASE FAMILY MEMBER"/>
    <property type="match status" value="1"/>
</dbReference>
<dbReference type="InterPro" id="IPR024607">
    <property type="entry name" value="Sulfatase_CS"/>
</dbReference>
<evidence type="ECO:0000256" key="2">
    <source>
        <dbReference type="ARBA" id="ARBA00022723"/>
    </source>
</evidence>
<evidence type="ECO:0000259" key="6">
    <source>
        <dbReference type="Pfam" id="PF00884"/>
    </source>
</evidence>
<proteinExistence type="inferred from homology"/>
<sequence length="476" mass="53766">MLKSFVFFNSIILGLLLFTPKLIAQDAESQTLKTQPNVIVILADDLGYADVGFNGNTDIPTPNIDRIAREGVKFTNAYVSYAVCGPSRAGILTGRYQDRFGFSRNPLLAPNDPNMGLPLSEETLADALGRAGYKSVALGKWHMGAHASLVPRKRGFTDFFGFLSGGHQYLPELWTLNDLTEARTQYDGYNTKLLRNETRVEETEYLTDALSREAVNYIRQYKDAHFFMYLAYNAPHAPLQATPEYLERFDHIKDPKRKIYAAMVSAMDDGVGRVLETLDSLKLADNTLVFFLSDNGGPEHANASDNGLLRGEKGDLFEGGIHVPFALRWPARLEGGKFYEKAISALDIFATAINQTSERIQTKNTLDGVDLIPYLTEANSGDPHPYLFWRKFDQEEYAVRAANGLKFEIQKNQSYLFDLQHDLGETNSILEERTQDSRSLKEQYSIWNMEMKDPVFLGLLQDKLYSRQNPNRFTTN</sequence>
<keyword evidence="2" id="KW-0479">Metal-binding</keyword>
<reference evidence="7 8" key="1">
    <citation type="submission" date="2021-11" db="EMBL/GenBank/DDBJ databases">
        <title>Seasonal and diel survey of microbial diversity of the Tyrrhenian coast.</title>
        <authorList>
            <person name="Gattoni G."/>
            <person name="Corral P."/>
        </authorList>
    </citation>
    <scope>NUCLEOTIDE SEQUENCE [LARGE SCALE GENOMIC DNA]</scope>
    <source>
        <strain evidence="7 8">Mr9</strain>
    </source>
</reference>
<protein>
    <submittedName>
        <fullName evidence="7">Sulfatase-like hydrolase/transferase</fullName>
    </submittedName>
</protein>
<comment type="similarity">
    <text evidence="1">Belongs to the sulfatase family.</text>
</comment>
<feature type="chain" id="PRO_5046623163" evidence="5">
    <location>
        <begin position="25"/>
        <end position="476"/>
    </location>
</feature>
<keyword evidence="3" id="KW-0378">Hydrolase</keyword>
<feature type="domain" description="Sulfatase N-terminal" evidence="6">
    <location>
        <begin position="36"/>
        <end position="354"/>
    </location>
</feature>
<dbReference type="Gene3D" id="3.40.720.10">
    <property type="entry name" value="Alkaline Phosphatase, subunit A"/>
    <property type="match status" value="1"/>
</dbReference>
<evidence type="ECO:0000313" key="8">
    <source>
        <dbReference type="Proteomes" id="UP001197770"/>
    </source>
</evidence>
<keyword evidence="5" id="KW-0732">Signal</keyword>